<evidence type="ECO:0000313" key="1">
    <source>
        <dbReference type="EMBL" id="NGO68602.1"/>
    </source>
</evidence>
<name>A0A6G4WUS2_9ACTN</name>
<evidence type="ECO:0000313" key="2">
    <source>
        <dbReference type="Proteomes" id="UP000477722"/>
    </source>
</evidence>
<reference evidence="1 2" key="1">
    <citation type="submission" date="2020-02" db="EMBL/GenBank/DDBJ databases">
        <title>Whole-genome analyses of novel actinobacteria.</title>
        <authorList>
            <person name="Sahin N."/>
            <person name="Tatar D."/>
        </authorList>
    </citation>
    <scope>NUCLEOTIDE SEQUENCE [LARGE SCALE GENOMIC DNA]</scope>
    <source>
        <strain evidence="1 2">SB3404</strain>
    </source>
</reference>
<sequence length="152" mass="15940">MDGASRGGGMPGAEVEEVWPRGGRILLRLSLVGTGAEGATLVLRVRGAGGAELQVRADGSGHRFEACLPLAPLVAAGGDVDAWVWDLYLVPDGSGGEALRLGKHLDDVRGKKHIFRYPVQHAARTAVEPYFTAKDNLSISCRRGAAGRGAAR</sequence>
<evidence type="ECO:0008006" key="3">
    <source>
        <dbReference type="Google" id="ProtNLM"/>
    </source>
</evidence>
<accession>A0A6G4WUS2</accession>
<protein>
    <recommendedName>
        <fullName evidence="3">Transferase</fullName>
    </recommendedName>
</protein>
<dbReference type="AlphaFoldDB" id="A0A6G4WUS2"/>
<dbReference type="EMBL" id="JAAKZZ010000066">
    <property type="protein sequence ID" value="NGO68602.1"/>
    <property type="molecule type" value="Genomic_DNA"/>
</dbReference>
<organism evidence="1 2">
    <name type="scientific">Streptomyces boncukensis</name>
    <dbReference type="NCBI Taxonomy" id="2711219"/>
    <lineage>
        <taxon>Bacteria</taxon>
        <taxon>Bacillati</taxon>
        <taxon>Actinomycetota</taxon>
        <taxon>Actinomycetes</taxon>
        <taxon>Kitasatosporales</taxon>
        <taxon>Streptomycetaceae</taxon>
        <taxon>Streptomyces</taxon>
    </lineage>
</organism>
<dbReference type="Proteomes" id="UP000477722">
    <property type="component" value="Unassembled WGS sequence"/>
</dbReference>
<gene>
    <name evidence="1" type="ORF">G5C65_09595</name>
</gene>
<dbReference type="RefSeq" id="WP_165298301.1">
    <property type="nucleotide sequence ID" value="NZ_JAAKZZ010000066.1"/>
</dbReference>
<comment type="caution">
    <text evidence="1">The sequence shown here is derived from an EMBL/GenBank/DDBJ whole genome shotgun (WGS) entry which is preliminary data.</text>
</comment>
<proteinExistence type="predicted"/>
<keyword evidence="2" id="KW-1185">Reference proteome</keyword>